<dbReference type="Gene3D" id="3.40.50.10810">
    <property type="entry name" value="Tandem AAA-ATPase domain"/>
    <property type="match status" value="1"/>
</dbReference>
<dbReference type="GO" id="GO:0004386">
    <property type="term" value="F:helicase activity"/>
    <property type="evidence" value="ECO:0007669"/>
    <property type="project" value="UniProtKB-KW"/>
</dbReference>
<accession>T1C3K3</accession>
<dbReference type="EMBL" id="AUZX01007150">
    <property type="protein sequence ID" value="EQD60660.1"/>
    <property type="molecule type" value="Genomic_DNA"/>
</dbReference>
<feature type="non-terminal residue" evidence="2">
    <location>
        <position position="173"/>
    </location>
</feature>
<dbReference type="SUPFAM" id="SSF52540">
    <property type="entry name" value="P-loop containing nucleoside triphosphate hydrolases"/>
    <property type="match status" value="1"/>
</dbReference>
<evidence type="ECO:0000313" key="2">
    <source>
        <dbReference type="EMBL" id="EQD60660.1"/>
    </source>
</evidence>
<dbReference type="AlphaFoldDB" id="T1C3K3"/>
<dbReference type="GO" id="GO:0005524">
    <property type="term" value="F:ATP binding"/>
    <property type="evidence" value="ECO:0007669"/>
    <property type="project" value="InterPro"/>
</dbReference>
<dbReference type="InterPro" id="IPR050496">
    <property type="entry name" value="SNF2_RAD54_helicase_repair"/>
</dbReference>
<dbReference type="PANTHER" id="PTHR45629">
    <property type="entry name" value="SNF2/RAD54 FAMILY MEMBER"/>
    <property type="match status" value="1"/>
</dbReference>
<protein>
    <submittedName>
        <fullName evidence="2">SNF2 family helicase</fullName>
    </submittedName>
</protein>
<reference evidence="2" key="2">
    <citation type="journal article" date="2014" name="ISME J.">
        <title>Microbial stratification in low pH oxic and suboxic macroscopic growths along an acid mine drainage.</title>
        <authorList>
            <person name="Mendez-Garcia C."/>
            <person name="Mesa V."/>
            <person name="Sprenger R.R."/>
            <person name="Richter M."/>
            <person name="Diez M.S."/>
            <person name="Solano J."/>
            <person name="Bargiela R."/>
            <person name="Golyshina O.V."/>
            <person name="Manteca A."/>
            <person name="Ramos J.L."/>
            <person name="Gallego J.R."/>
            <person name="Llorente I."/>
            <person name="Martins Dos Santos V.A."/>
            <person name="Jensen O.N."/>
            <person name="Pelaez A.I."/>
            <person name="Sanchez J."/>
            <person name="Ferrer M."/>
        </authorList>
    </citation>
    <scope>NUCLEOTIDE SEQUENCE</scope>
</reference>
<sequence length="173" mass="20123">MVCPTSLKHQWSREIDKFVKRSMQVIGGMRANRQQGFATDTFYKITNFDTIRRDMDLIEKWSPDMVILDEAQRIKNWNTIAARCVKQIKSPYAIVLTGTPLENRLEELVSVVQFVDRHRLGPTFQFLHQHQIHDPETGRVVGYQKLDLIGRTLAPILIRRKKDAVLKDLPGRL</sequence>
<evidence type="ECO:0000259" key="1">
    <source>
        <dbReference type="PROSITE" id="PS51192"/>
    </source>
</evidence>
<dbReference type="PROSITE" id="PS51192">
    <property type="entry name" value="HELICASE_ATP_BIND_1"/>
    <property type="match status" value="1"/>
</dbReference>
<reference evidence="2" key="1">
    <citation type="submission" date="2013-08" db="EMBL/GenBank/DDBJ databases">
        <authorList>
            <person name="Mendez C."/>
            <person name="Richter M."/>
            <person name="Ferrer M."/>
            <person name="Sanchez J."/>
        </authorList>
    </citation>
    <scope>NUCLEOTIDE SEQUENCE</scope>
</reference>
<keyword evidence="2" id="KW-0347">Helicase</keyword>
<name>T1C3K3_9ZZZZ</name>
<keyword evidence="2" id="KW-0547">Nucleotide-binding</keyword>
<keyword evidence="2" id="KW-0067">ATP-binding</keyword>
<dbReference type="InterPro" id="IPR000330">
    <property type="entry name" value="SNF2_N"/>
</dbReference>
<feature type="domain" description="Helicase ATP-binding" evidence="1">
    <location>
        <begin position="1"/>
        <end position="118"/>
    </location>
</feature>
<comment type="caution">
    <text evidence="2">The sequence shown here is derived from an EMBL/GenBank/DDBJ whole genome shotgun (WGS) entry which is preliminary data.</text>
</comment>
<dbReference type="InterPro" id="IPR027417">
    <property type="entry name" value="P-loop_NTPase"/>
</dbReference>
<dbReference type="Pfam" id="PF00176">
    <property type="entry name" value="SNF2-rel_dom"/>
    <property type="match status" value="1"/>
</dbReference>
<gene>
    <name evidence="2" type="ORF">B1A_10041</name>
</gene>
<keyword evidence="2" id="KW-0378">Hydrolase</keyword>
<organism evidence="2">
    <name type="scientific">mine drainage metagenome</name>
    <dbReference type="NCBI Taxonomy" id="410659"/>
    <lineage>
        <taxon>unclassified sequences</taxon>
        <taxon>metagenomes</taxon>
        <taxon>ecological metagenomes</taxon>
    </lineage>
</organism>
<dbReference type="InterPro" id="IPR038718">
    <property type="entry name" value="SNF2-like_sf"/>
</dbReference>
<dbReference type="InterPro" id="IPR014001">
    <property type="entry name" value="Helicase_ATP-bd"/>
</dbReference>
<proteinExistence type="predicted"/>
<dbReference type="PANTHER" id="PTHR45629:SF7">
    <property type="entry name" value="DNA EXCISION REPAIR PROTEIN ERCC-6-RELATED"/>
    <property type="match status" value="1"/>
</dbReference>